<dbReference type="PANTHER" id="PTHR43124">
    <property type="entry name" value="PURINE EFFLUX PUMP PBUE"/>
    <property type="match status" value="1"/>
</dbReference>
<sequence>MKKLLILSFGMFAIGTGSFIMAGLLPEVAESLNVNVGTAAGMIAAFAAAYALMTPISATLLVNFSYKPILIFGMAVLAVGHILSAASSDLELIIAGRALAGFGCALYMPIAGAAATAIVAQEYWARSLSLITAGLSASTAIGAPLGIALSTSFGDWRLGMWFVAILASLAAIGLVFLLDPALKPATRKRPLDLLKPIKRLSILGVLGTTLFLMTGSYIVHSYASVLLEPATAGNGQTLALMMACWGVAATIGTFSAGRLTDKWGGRTVIFAGLGLLGLDFLIWPLLSSSPVMAVVPIVVWGALAWGCLVPLQHQLVKTAPSSASIVLGLNTSAIYLGVSFSTFIGKHVYQTLGTDSLNVVAAGFIVLAFGIYSFSHHISLNDKANIT</sequence>
<comment type="subcellular location">
    <subcellularLocation>
        <location evidence="1">Cell membrane</location>
        <topology evidence="1">Multi-pass membrane protein</topology>
    </subcellularLocation>
</comment>
<proteinExistence type="predicted"/>
<evidence type="ECO:0000313" key="9">
    <source>
        <dbReference type="Proteomes" id="UP000261325"/>
    </source>
</evidence>
<feature type="transmembrane region" description="Helical" evidence="6">
    <location>
        <begin position="38"/>
        <end position="62"/>
    </location>
</feature>
<feature type="transmembrane region" description="Helical" evidence="6">
    <location>
        <begin position="98"/>
        <end position="120"/>
    </location>
</feature>
<feature type="domain" description="Major facilitator superfamily (MFS) profile" evidence="7">
    <location>
        <begin position="3"/>
        <end position="379"/>
    </location>
</feature>
<dbReference type="InterPro" id="IPR050189">
    <property type="entry name" value="MFS_Efflux_Transporters"/>
</dbReference>
<dbReference type="SUPFAM" id="SSF103473">
    <property type="entry name" value="MFS general substrate transporter"/>
    <property type="match status" value="1"/>
</dbReference>
<organism evidence="8 9">
    <name type="scientific">Marinobacter nauticus</name>
    <name type="common">Marinobacter hydrocarbonoclasticus</name>
    <name type="synonym">Marinobacter aquaeolei</name>
    <dbReference type="NCBI Taxonomy" id="2743"/>
    <lineage>
        <taxon>Bacteria</taxon>
        <taxon>Pseudomonadati</taxon>
        <taxon>Pseudomonadota</taxon>
        <taxon>Gammaproteobacteria</taxon>
        <taxon>Pseudomonadales</taxon>
        <taxon>Marinobacteraceae</taxon>
        <taxon>Marinobacter</taxon>
    </lineage>
</organism>
<comment type="caution">
    <text evidence="8">The sequence shown here is derived from an EMBL/GenBank/DDBJ whole genome shotgun (WGS) entry which is preliminary data.</text>
</comment>
<reference evidence="8 9" key="1">
    <citation type="journal article" date="2018" name="Nat. Biotechnol.">
        <title>A standardized bacterial taxonomy based on genome phylogeny substantially revises the tree of life.</title>
        <authorList>
            <person name="Parks D.H."/>
            <person name="Chuvochina M."/>
            <person name="Waite D.W."/>
            <person name="Rinke C."/>
            <person name="Skarshewski A."/>
            <person name="Chaumeil P.A."/>
            <person name="Hugenholtz P."/>
        </authorList>
    </citation>
    <scope>NUCLEOTIDE SEQUENCE [LARGE SCALE GENOMIC DNA]</scope>
    <source>
        <strain evidence="8">UBA9049</strain>
    </source>
</reference>
<dbReference type="EMBL" id="DLYI01000278">
    <property type="protein sequence ID" value="HAC30126.1"/>
    <property type="molecule type" value="Genomic_DNA"/>
</dbReference>
<evidence type="ECO:0000256" key="6">
    <source>
        <dbReference type="SAM" id="Phobius"/>
    </source>
</evidence>
<evidence type="ECO:0000313" key="8">
    <source>
        <dbReference type="EMBL" id="HAC30126.1"/>
    </source>
</evidence>
<dbReference type="InterPro" id="IPR011701">
    <property type="entry name" value="MFS"/>
</dbReference>
<feature type="transmembrane region" description="Helical" evidence="6">
    <location>
        <begin position="127"/>
        <end position="147"/>
    </location>
</feature>
<dbReference type="PROSITE" id="PS50850">
    <property type="entry name" value="MFS"/>
    <property type="match status" value="1"/>
</dbReference>
<evidence type="ECO:0000256" key="3">
    <source>
        <dbReference type="ARBA" id="ARBA00022692"/>
    </source>
</evidence>
<protein>
    <submittedName>
        <fullName evidence="8">MFS transporter</fullName>
    </submittedName>
</protein>
<dbReference type="AlphaFoldDB" id="A0A3B8WKU5"/>
<dbReference type="RefSeq" id="WP_206856367.1">
    <property type="nucleotide sequence ID" value="NZ_JAEMWY010000015.1"/>
</dbReference>
<accession>A0A3B8WKU5</accession>
<keyword evidence="5 6" id="KW-0472">Membrane</keyword>
<feature type="transmembrane region" description="Helical" evidence="6">
    <location>
        <begin position="69"/>
        <end position="86"/>
    </location>
</feature>
<keyword evidence="4 6" id="KW-1133">Transmembrane helix</keyword>
<dbReference type="PANTHER" id="PTHR43124:SF10">
    <property type="entry name" value="PURINE EFFLUX PUMP PBUE"/>
    <property type="match status" value="1"/>
</dbReference>
<keyword evidence="3 6" id="KW-0812">Transmembrane</keyword>
<evidence type="ECO:0000256" key="1">
    <source>
        <dbReference type="ARBA" id="ARBA00004651"/>
    </source>
</evidence>
<feature type="transmembrane region" description="Helical" evidence="6">
    <location>
        <begin position="356"/>
        <end position="374"/>
    </location>
</feature>
<feature type="transmembrane region" description="Helical" evidence="6">
    <location>
        <begin position="238"/>
        <end position="256"/>
    </location>
</feature>
<evidence type="ECO:0000256" key="5">
    <source>
        <dbReference type="ARBA" id="ARBA00023136"/>
    </source>
</evidence>
<feature type="transmembrane region" description="Helical" evidence="6">
    <location>
        <begin position="292"/>
        <end position="311"/>
    </location>
</feature>
<dbReference type="InterPro" id="IPR020846">
    <property type="entry name" value="MFS_dom"/>
</dbReference>
<dbReference type="GO" id="GO:0022857">
    <property type="term" value="F:transmembrane transporter activity"/>
    <property type="evidence" value="ECO:0007669"/>
    <property type="project" value="InterPro"/>
</dbReference>
<dbReference type="CDD" id="cd17324">
    <property type="entry name" value="MFS_NepI_like"/>
    <property type="match status" value="1"/>
</dbReference>
<keyword evidence="2" id="KW-1003">Cell membrane</keyword>
<feature type="transmembrane region" description="Helical" evidence="6">
    <location>
        <begin position="323"/>
        <end position="344"/>
    </location>
</feature>
<name>A0A3B8WKU5_MARNT</name>
<evidence type="ECO:0000256" key="2">
    <source>
        <dbReference type="ARBA" id="ARBA00022475"/>
    </source>
</evidence>
<evidence type="ECO:0000256" key="4">
    <source>
        <dbReference type="ARBA" id="ARBA00022989"/>
    </source>
</evidence>
<feature type="transmembrane region" description="Helical" evidence="6">
    <location>
        <begin position="200"/>
        <end position="218"/>
    </location>
</feature>
<dbReference type="InterPro" id="IPR036259">
    <property type="entry name" value="MFS_trans_sf"/>
</dbReference>
<dbReference type="Gene3D" id="1.20.1250.20">
    <property type="entry name" value="MFS general substrate transporter like domains"/>
    <property type="match status" value="1"/>
</dbReference>
<feature type="transmembrane region" description="Helical" evidence="6">
    <location>
        <begin position="268"/>
        <end position="286"/>
    </location>
</feature>
<dbReference type="GO" id="GO:0005886">
    <property type="term" value="C:plasma membrane"/>
    <property type="evidence" value="ECO:0007669"/>
    <property type="project" value="UniProtKB-SubCell"/>
</dbReference>
<dbReference type="Pfam" id="PF07690">
    <property type="entry name" value="MFS_1"/>
    <property type="match status" value="1"/>
</dbReference>
<dbReference type="Proteomes" id="UP000261325">
    <property type="component" value="Unassembled WGS sequence"/>
</dbReference>
<evidence type="ECO:0000259" key="7">
    <source>
        <dbReference type="PROSITE" id="PS50850"/>
    </source>
</evidence>
<feature type="transmembrane region" description="Helical" evidence="6">
    <location>
        <begin position="159"/>
        <end position="179"/>
    </location>
</feature>
<gene>
    <name evidence="8" type="ORF">DCF82_20320</name>
</gene>